<reference evidence="2 3" key="1">
    <citation type="journal article" date="2016" name="Environ. Microbiol.">
        <title>Genomic resolution of a cold subsurface aquifer community provides metabolic insights for novel microbes adapted to high CO concentrations.</title>
        <authorList>
            <person name="Probst A.J."/>
            <person name="Castelle C.J."/>
            <person name="Singh A."/>
            <person name="Brown C.T."/>
            <person name="Anantharaman K."/>
            <person name="Sharon I."/>
            <person name="Hug L.A."/>
            <person name="Burstein D."/>
            <person name="Emerson J.B."/>
            <person name="Thomas B.C."/>
            <person name="Banfield J.F."/>
        </authorList>
    </citation>
    <scope>NUCLEOTIDE SEQUENCE [LARGE SCALE GENOMIC DNA]</scope>
    <source>
        <strain evidence="2">CG2_30_43_9</strain>
    </source>
</reference>
<keyword evidence="1" id="KW-0812">Transmembrane</keyword>
<accession>A0A1J5GA88</accession>
<gene>
    <name evidence="2" type="ORF">AUK15_01515</name>
</gene>
<dbReference type="AlphaFoldDB" id="A0A1J5GA88"/>
<evidence type="ECO:0000256" key="1">
    <source>
        <dbReference type="SAM" id="Phobius"/>
    </source>
</evidence>
<keyword evidence="1" id="KW-0472">Membrane</keyword>
<comment type="caution">
    <text evidence="2">The sequence shown here is derived from an EMBL/GenBank/DDBJ whole genome shotgun (WGS) entry which is preliminary data.</text>
</comment>
<keyword evidence="1" id="KW-1133">Transmembrane helix</keyword>
<evidence type="ECO:0000313" key="3">
    <source>
        <dbReference type="Proteomes" id="UP000182059"/>
    </source>
</evidence>
<evidence type="ECO:0000313" key="2">
    <source>
        <dbReference type="EMBL" id="OIP65543.1"/>
    </source>
</evidence>
<dbReference type="EMBL" id="MNYX01000042">
    <property type="protein sequence ID" value="OIP65543.1"/>
    <property type="molecule type" value="Genomic_DNA"/>
</dbReference>
<dbReference type="Proteomes" id="UP000182059">
    <property type="component" value="Unassembled WGS sequence"/>
</dbReference>
<protein>
    <submittedName>
        <fullName evidence="2">Uncharacterized protein</fullName>
    </submittedName>
</protein>
<name>A0A1J5GA88_9BACT</name>
<sequence>MKLFSYTKYRPVIISFVIVIFLIVFSFGMRINSGEAIAPFGGQILNVMYCPCSANIAITVGPPAGGIFSYDGSGMMYAFYQIFRPGPWVLGTYIPGSKGCWQFVPNGCIPLILPIGTISTVGTSM</sequence>
<feature type="transmembrane region" description="Helical" evidence="1">
    <location>
        <begin position="12"/>
        <end position="29"/>
    </location>
</feature>
<organism evidence="2 3">
    <name type="scientific">Candidatus Nomurabacteria bacterium CG2_30_43_9</name>
    <dbReference type="NCBI Taxonomy" id="1805283"/>
    <lineage>
        <taxon>Bacteria</taxon>
        <taxon>Candidatus Nomuraibacteriota</taxon>
    </lineage>
</organism>
<proteinExistence type="predicted"/>